<feature type="transmembrane region" description="Helical" evidence="5">
    <location>
        <begin position="30"/>
        <end position="50"/>
    </location>
</feature>
<evidence type="ECO:0000256" key="1">
    <source>
        <dbReference type="ARBA" id="ARBA00004651"/>
    </source>
</evidence>
<comment type="subcellular location">
    <subcellularLocation>
        <location evidence="1">Cell membrane</location>
        <topology evidence="1">Multi-pass membrane protein</topology>
    </subcellularLocation>
</comment>
<sequence>MTGVVIAGSTLTGVAGALAFPRLRRRRAPATITALGVALLGAGWTVAGTAHTPAQIAAGVLIGGGGVGLVVPNLNTRLAETAAPARRGRVLGGLVTAIFLGQFLSPLVMQPAVDRFGIAATFTYSGVALLGGAAASLTARHLGRWETTRSA</sequence>
<accession>A0AAE3VTA1</accession>
<keyword evidence="4 5" id="KW-0472">Membrane</keyword>
<protein>
    <submittedName>
        <fullName evidence="7">MFS family permease</fullName>
    </submittedName>
</protein>
<evidence type="ECO:0000256" key="4">
    <source>
        <dbReference type="ARBA" id="ARBA00023136"/>
    </source>
</evidence>
<feature type="transmembrane region" description="Helical" evidence="5">
    <location>
        <begin position="88"/>
        <end position="104"/>
    </location>
</feature>
<keyword evidence="8" id="KW-1185">Reference proteome</keyword>
<dbReference type="GO" id="GO:0005886">
    <property type="term" value="C:plasma membrane"/>
    <property type="evidence" value="ECO:0007669"/>
    <property type="project" value="UniProtKB-SubCell"/>
</dbReference>
<dbReference type="EMBL" id="JAUSUZ010000001">
    <property type="protein sequence ID" value="MDQ0363503.1"/>
    <property type="molecule type" value="Genomic_DNA"/>
</dbReference>
<feature type="transmembrane region" description="Helical" evidence="5">
    <location>
        <begin position="56"/>
        <end position="76"/>
    </location>
</feature>
<evidence type="ECO:0000313" key="7">
    <source>
        <dbReference type="EMBL" id="MDQ0363503.1"/>
    </source>
</evidence>
<dbReference type="Gene3D" id="1.20.1250.20">
    <property type="entry name" value="MFS general substrate transporter like domains"/>
    <property type="match status" value="1"/>
</dbReference>
<feature type="transmembrane region" description="Helical" evidence="5">
    <location>
        <begin position="6"/>
        <end position="23"/>
    </location>
</feature>
<feature type="transmembrane region" description="Helical" evidence="5">
    <location>
        <begin position="116"/>
        <end position="139"/>
    </location>
</feature>
<comment type="caution">
    <text evidence="7">The sequence shown here is derived from an EMBL/GenBank/DDBJ whole genome shotgun (WGS) entry which is preliminary data.</text>
</comment>
<dbReference type="RefSeq" id="WP_307234179.1">
    <property type="nucleotide sequence ID" value="NZ_JAUSUZ010000001.1"/>
</dbReference>
<keyword evidence="2 5" id="KW-0812">Transmembrane</keyword>
<name>A0AAE3VTA1_9ACTN</name>
<dbReference type="InterPro" id="IPR036259">
    <property type="entry name" value="MFS_trans_sf"/>
</dbReference>
<keyword evidence="3 5" id="KW-1133">Transmembrane helix</keyword>
<feature type="domain" description="Major facilitator superfamily (MFS) profile" evidence="6">
    <location>
        <begin position="1"/>
        <end position="151"/>
    </location>
</feature>
<evidence type="ECO:0000256" key="3">
    <source>
        <dbReference type="ARBA" id="ARBA00022989"/>
    </source>
</evidence>
<evidence type="ECO:0000256" key="2">
    <source>
        <dbReference type="ARBA" id="ARBA00022692"/>
    </source>
</evidence>
<dbReference type="AlphaFoldDB" id="A0AAE3VTA1"/>
<dbReference type="Proteomes" id="UP001240236">
    <property type="component" value="Unassembled WGS sequence"/>
</dbReference>
<evidence type="ECO:0000256" key="5">
    <source>
        <dbReference type="SAM" id="Phobius"/>
    </source>
</evidence>
<evidence type="ECO:0000259" key="6">
    <source>
        <dbReference type="PROSITE" id="PS50850"/>
    </source>
</evidence>
<gene>
    <name evidence="7" type="ORF">J2S42_000172</name>
</gene>
<organism evidence="7 8">
    <name type="scientific">Catenuloplanes indicus</name>
    <dbReference type="NCBI Taxonomy" id="137267"/>
    <lineage>
        <taxon>Bacteria</taxon>
        <taxon>Bacillati</taxon>
        <taxon>Actinomycetota</taxon>
        <taxon>Actinomycetes</taxon>
        <taxon>Micromonosporales</taxon>
        <taxon>Micromonosporaceae</taxon>
        <taxon>Catenuloplanes</taxon>
    </lineage>
</organism>
<dbReference type="PROSITE" id="PS50850">
    <property type="entry name" value="MFS"/>
    <property type="match status" value="1"/>
</dbReference>
<reference evidence="7 8" key="1">
    <citation type="submission" date="2023-07" db="EMBL/GenBank/DDBJ databases">
        <title>Sequencing the genomes of 1000 actinobacteria strains.</title>
        <authorList>
            <person name="Klenk H.-P."/>
        </authorList>
    </citation>
    <scope>NUCLEOTIDE SEQUENCE [LARGE SCALE GENOMIC DNA]</scope>
    <source>
        <strain evidence="7 8">DSM 44709</strain>
    </source>
</reference>
<dbReference type="InterPro" id="IPR020846">
    <property type="entry name" value="MFS_dom"/>
</dbReference>
<dbReference type="GO" id="GO:0022857">
    <property type="term" value="F:transmembrane transporter activity"/>
    <property type="evidence" value="ECO:0007669"/>
    <property type="project" value="InterPro"/>
</dbReference>
<evidence type="ECO:0000313" key="8">
    <source>
        <dbReference type="Proteomes" id="UP001240236"/>
    </source>
</evidence>
<proteinExistence type="predicted"/>
<dbReference type="SUPFAM" id="SSF103473">
    <property type="entry name" value="MFS general substrate transporter"/>
    <property type="match status" value="1"/>
</dbReference>